<dbReference type="RefSeq" id="WP_174470226.1">
    <property type="nucleotide sequence ID" value="NZ_JAGINN010000001.1"/>
</dbReference>
<reference evidence="2 3" key="1">
    <citation type="submission" date="2019-10" db="EMBL/GenBank/DDBJ databases">
        <title>Genome sequence of Azospirillum melinis.</title>
        <authorList>
            <person name="Ambrosini A."/>
            <person name="Sant'Anna F.H."/>
            <person name="Cassan F.D."/>
            <person name="Souza E.M."/>
            <person name="Passaglia L.M.P."/>
        </authorList>
    </citation>
    <scope>NUCLEOTIDE SEQUENCE [LARGE SCALE GENOMIC DNA]</scope>
    <source>
        <strain evidence="2 3">TMCY0552</strain>
    </source>
</reference>
<dbReference type="Proteomes" id="UP000605086">
    <property type="component" value="Unassembled WGS sequence"/>
</dbReference>
<keyword evidence="3" id="KW-1185">Reference proteome</keyword>
<feature type="compositionally biased region" description="Low complexity" evidence="1">
    <location>
        <begin position="242"/>
        <end position="259"/>
    </location>
</feature>
<dbReference type="EMBL" id="WHOS01000005">
    <property type="protein sequence ID" value="NUA98889.1"/>
    <property type="molecule type" value="Genomic_DNA"/>
</dbReference>
<gene>
    <name evidence="2" type="ORF">GBZ48_06265</name>
</gene>
<organism evidence="2 3">
    <name type="scientific">Azospirillum melinis</name>
    <dbReference type="NCBI Taxonomy" id="328839"/>
    <lineage>
        <taxon>Bacteria</taxon>
        <taxon>Pseudomonadati</taxon>
        <taxon>Pseudomonadota</taxon>
        <taxon>Alphaproteobacteria</taxon>
        <taxon>Rhodospirillales</taxon>
        <taxon>Azospirillaceae</taxon>
        <taxon>Azospirillum</taxon>
    </lineage>
</organism>
<evidence type="ECO:0000313" key="2">
    <source>
        <dbReference type="EMBL" id="NUA98889.1"/>
    </source>
</evidence>
<evidence type="ECO:0000256" key="1">
    <source>
        <dbReference type="SAM" id="MobiDB-lite"/>
    </source>
</evidence>
<feature type="compositionally biased region" description="Low complexity" evidence="1">
    <location>
        <begin position="207"/>
        <end position="225"/>
    </location>
</feature>
<evidence type="ECO:0008006" key="4">
    <source>
        <dbReference type="Google" id="ProtNLM"/>
    </source>
</evidence>
<accession>A0ABX2K5N2</accession>
<feature type="region of interest" description="Disordered" evidence="1">
    <location>
        <begin position="194"/>
        <end position="262"/>
    </location>
</feature>
<sequence>MKGKTWLFWGGLIAAAGGVLFQTSYDVQDLEEKLAGLNRKIILEQESIQVLKAEWSYLNDPTKLEQMAQAYLTLQPTEPRQYLAMDMIPMRPADAVPPPAQALPGKALPGAPLPPMVRAPGTGNSQLAAARVPAAPNNNAAAGIVPVSAQVGLAKPLPMEKALERAPVVVPASLPSGAALADPSRANRIKPAALVPGSARAPTEKSAAPVAPAAAGKLAPNAPTARPTELASRPIPAPAPAPKVAAAAPAAQQPYQPKPTDSLGLLVARLGANR</sequence>
<name>A0ABX2K5N2_9PROT</name>
<evidence type="ECO:0000313" key="3">
    <source>
        <dbReference type="Proteomes" id="UP000605086"/>
    </source>
</evidence>
<comment type="caution">
    <text evidence="2">The sequence shown here is derived from an EMBL/GenBank/DDBJ whole genome shotgun (WGS) entry which is preliminary data.</text>
</comment>
<proteinExistence type="predicted"/>
<protein>
    <recommendedName>
        <fullName evidence="4">Periplasmic protein TonB</fullName>
    </recommendedName>
</protein>